<keyword evidence="1" id="KW-0472">Membrane</keyword>
<name>A0A6M6BGA0_9BACT</name>
<dbReference type="RefSeq" id="WP_171591118.1">
    <property type="nucleotide sequence ID" value="NZ_CP053538.1"/>
</dbReference>
<organism evidence="2 3">
    <name type="scientific">Hymenobacter taeanensis</name>
    <dbReference type="NCBI Taxonomy" id="2735321"/>
    <lineage>
        <taxon>Bacteria</taxon>
        <taxon>Pseudomonadati</taxon>
        <taxon>Bacteroidota</taxon>
        <taxon>Cytophagia</taxon>
        <taxon>Cytophagales</taxon>
        <taxon>Hymenobacteraceae</taxon>
        <taxon>Hymenobacter</taxon>
    </lineage>
</organism>
<dbReference type="EMBL" id="CP053538">
    <property type="protein sequence ID" value="QJX47019.1"/>
    <property type="molecule type" value="Genomic_DNA"/>
</dbReference>
<dbReference type="AlphaFoldDB" id="A0A6M6BGA0"/>
<dbReference type="Proteomes" id="UP000501623">
    <property type="component" value="Chromosome"/>
</dbReference>
<evidence type="ECO:0000313" key="2">
    <source>
        <dbReference type="EMBL" id="QJX47019.1"/>
    </source>
</evidence>
<evidence type="ECO:0008006" key="4">
    <source>
        <dbReference type="Google" id="ProtNLM"/>
    </source>
</evidence>
<proteinExistence type="predicted"/>
<dbReference type="KEGG" id="hts:HMJ29_08765"/>
<sequence length="147" mass="16699">MPLKLLLLLNFALATYLTGVIWTVQLVQYPGFAQAARDTFPAFHQQHSNRISWVVLAPMVLELGLAIWLAWQGRALGQSVWWALGLVVLIWAATFFISVPFHNRLAQGYDYVAIDGLVRTNWIRTLVWTVRTGLLGSLLWKMLNFAC</sequence>
<keyword evidence="1" id="KW-0812">Transmembrane</keyword>
<keyword evidence="1" id="KW-1133">Transmembrane helix</keyword>
<evidence type="ECO:0000256" key="1">
    <source>
        <dbReference type="SAM" id="Phobius"/>
    </source>
</evidence>
<keyword evidence="3" id="KW-1185">Reference proteome</keyword>
<gene>
    <name evidence="2" type="ORF">HMJ29_08765</name>
</gene>
<accession>A0A6M6BGA0</accession>
<protein>
    <recommendedName>
        <fullName evidence="4">DUF1772 domain-containing protein</fullName>
    </recommendedName>
</protein>
<feature type="transmembrane region" description="Helical" evidence="1">
    <location>
        <begin position="80"/>
        <end position="101"/>
    </location>
</feature>
<reference evidence="2 3" key="1">
    <citation type="submission" date="2020-05" db="EMBL/GenBank/DDBJ databases">
        <title>Complete genome sequence of Hymenobacter sp. TS19 in Coasted Sand Dune.</title>
        <authorList>
            <person name="Lee J.-H."/>
            <person name="Jung J.-H."/>
            <person name="Jeong S."/>
            <person name="Zhao L."/>
            <person name="Kim M.-K."/>
            <person name="Seo H.-S."/>
            <person name="Lim S."/>
        </authorList>
    </citation>
    <scope>NUCLEOTIDE SEQUENCE [LARGE SCALE GENOMIC DNA]</scope>
    <source>
        <strain evidence="2 3">TS19</strain>
    </source>
</reference>
<evidence type="ECO:0000313" key="3">
    <source>
        <dbReference type="Proteomes" id="UP000501623"/>
    </source>
</evidence>
<feature type="transmembrane region" description="Helical" evidence="1">
    <location>
        <begin position="51"/>
        <end position="71"/>
    </location>
</feature>